<organism evidence="1 2">
    <name type="scientific">Wuchereria bancrofti</name>
    <dbReference type="NCBI Taxonomy" id="6293"/>
    <lineage>
        <taxon>Eukaryota</taxon>
        <taxon>Metazoa</taxon>
        <taxon>Ecdysozoa</taxon>
        <taxon>Nematoda</taxon>
        <taxon>Chromadorea</taxon>
        <taxon>Rhabditida</taxon>
        <taxon>Spirurina</taxon>
        <taxon>Spiruromorpha</taxon>
        <taxon>Filarioidea</taxon>
        <taxon>Onchocercidae</taxon>
        <taxon>Wuchereria</taxon>
    </lineage>
</organism>
<accession>J9A9P4</accession>
<comment type="caution">
    <text evidence="1">The sequence shown here is derived from an EMBL/GenBank/DDBJ whole genome shotgun (WGS) entry which is preliminary data.</text>
</comment>
<dbReference type="EMBL" id="ADBV01020972">
    <property type="protein sequence ID" value="EJW70665.1"/>
    <property type="molecule type" value="Genomic_DNA"/>
</dbReference>
<evidence type="ECO:0000313" key="2">
    <source>
        <dbReference type="Proteomes" id="UP000004810"/>
    </source>
</evidence>
<sequence length="132" mass="15433">MYFIKIFCKFFQSRFENTEQRLTSLQHDYNKVENERDIMADSLKRFYSVTTHAITLHKVKEDADRDKLIETEIPRPIPFPPPTVEYTTAGGRPSTTTINIGETLDINQLENTLQTLIGRIERLERERVSIIS</sequence>
<name>J9A9P4_WUCBA</name>
<gene>
    <name evidence="1" type="ORF">WUBG_18426</name>
</gene>
<evidence type="ECO:0000313" key="1">
    <source>
        <dbReference type="EMBL" id="EJW70665.1"/>
    </source>
</evidence>
<reference evidence="2" key="1">
    <citation type="submission" date="2012-08" db="EMBL/GenBank/DDBJ databases">
        <title>The Genome Sequence of Wuchereria bancrofti.</title>
        <authorList>
            <person name="Nutman T.B."/>
            <person name="Fink D.L."/>
            <person name="Russ C."/>
            <person name="Young S."/>
            <person name="Zeng Q."/>
            <person name="Koehrsen M."/>
            <person name="Alvarado L."/>
            <person name="Berlin A."/>
            <person name="Chapman S.B."/>
            <person name="Chen Z."/>
            <person name="Freedman E."/>
            <person name="Gellesch M."/>
            <person name="Goldberg J."/>
            <person name="Griggs A."/>
            <person name="Gujja S."/>
            <person name="Heilman E.R."/>
            <person name="Heiman D."/>
            <person name="Hepburn T."/>
            <person name="Howarth C."/>
            <person name="Jen D."/>
            <person name="Larson L."/>
            <person name="Lewis B."/>
            <person name="Mehta T."/>
            <person name="Park D."/>
            <person name="Pearson M."/>
            <person name="Roberts A."/>
            <person name="Saif S."/>
            <person name="Shea T."/>
            <person name="Shenoy N."/>
            <person name="Sisk P."/>
            <person name="Stolte C."/>
            <person name="Sykes S."/>
            <person name="Walk T."/>
            <person name="White J."/>
            <person name="Yandava C."/>
            <person name="Haas B."/>
            <person name="Henn M.R."/>
            <person name="Nusbaum C."/>
            <person name="Birren B."/>
        </authorList>
    </citation>
    <scope>NUCLEOTIDE SEQUENCE [LARGE SCALE GENOMIC DNA]</scope>
    <source>
        <strain evidence="2">NA</strain>
    </source>
</reference>
<dbReference type="AlphaFoldDB" id="J9A9P4"/>
<protein>
    <submittedName>
        <fullName evidence="1">Uncharacterized protein</fullName>
    </submittedName>
</protein>
<proteinExistence type="predicted"/>
<dbReference type="Proteomes" id="UP000004810">
    <property type="component" value="Unassembled WGS sequence"/>
</dbReference>